<dbReference type="Proteomes" id="UP001365542">
    <property type="component" value="Unassembled WGS sequence"/>
</dbReference>
<dbReference type="Pfam" id="PF01822">
    <property type="entry name" value="WSC"/>
    <property type="match status" value="1"/>
</dbReference>
<feature type="region of interest" description="Disordered" evidence="7">
    <location>
        <begin position="213"/>
        <end position="244"/>
    </location>
</feature>
<organism evidence="9 10">
    <name type="scientific">Orbilia ellipsospora</name>
    <dbReference type="NCBI Taxonomy" id="2528407"/>
    <lineage>
        <taxon>Eukaryota</taxon>
        <taxon>Fungi</taxon>
        <taxon>Dikarya</taxon>
        <taxon>Ascomycota</taxon>
        <taxon>Pezizomycotina</taxon>
        <taxon>Orbiliomycetes</taxon>
        <taxon>Orbiliales</taxon>
        <taxon>Orbiliaceae</taxon>
        <taxon>Orbilia</taxon>
    </lineage>
</organism>
<keyword evidence="3" id="KW-0732">Signal</keyword>
<evidence type="ECO:0000256" key="7">
    <source>
        <dbReference type="SAM" id="MobiDB-lite"/>
    </source>
</evidence>
<evidence type="ECO:0000259" key="8">
    <source>
        <dbReference type="PROSITE" id="PS51212"/>
    </source>
</evidence>
<protein>
    <recommendedName>
        <fullName evidence="8">WSC domain-containing protein</fullName>
    </recommendedName>
</protein>
<evidence type="ECO:0000256" key="5">
    <source>
        <dbReference type="ARBA" id="ARBA00023136"/>
    </source>
</evidence>
<dbReference type="GO" id="GO:0005886">
    <property type="term" value="C:plasma membrane"/>
    <property type="evidence" value="ECO:0007669"/>
    <property type="project" value="TreeGrafter"/>
</dbReference>
<sequence length="244" mass="25830">MAGITNVRNSASTKRDRVAGMTTVCRCGSYPLEKLEKLDEGWCGYKCTPKGGPEEPNCGGEGYISIFLDNTFSAVTDDLVVAAVKAPQNLGCKIENDRRILLEEQFTTPLRPANSGIDSLNVDMCLEACAFKGYTYAGMTGGWQCFCGGMLQPGLANQASIGSDKCNITCSGDPTQKCGGTSLLRPGESGYVQIYQLPGFDSQSPCGSVAASTNVTVPKKQPPNRAAKSKTAIPKNKNPDAGFT</sequence>
<keyword evidence="5" id="KW-0472">Membrane</keyword>
<keyword evidence="4" id="KW-1133">Transmembrane helix</keyword>
<evidence type="ECO:0000256" key="6">
    <source>
        <dbReference type="ARBA" id="ARBA00023180"/>
    </source>
</evidence>
<proteinExistence type="predicted"/>
<comment type="subcellular location">
    <subcellularLocation>
        <location evidence="1">Membrane</location>
        <topology evidence="1">Single-pass membrane protein</topology>
    </subcellularLocation>
</comment>
<comment type="caution">
    <text evidence="9">The sequence shown here is derived from an EMBL/GenBank/DDBJ whole genome shotgun (WGS) entry which is preliminary data.</text>
</comment>
<dbReference type="PANTHER" id="PTHR24269">
    <property type="entry name" value="KREMEN PROTEIN"/>
    <property type="match status" value="1"/>
</dbReference>
<dbReference type="EMBL" id="JAVHJO010000005">
    <property type="protein sequence ID" value="KAK6539961.1"/>
    <property type="molecule type" value="Genomic_DNA"/>
</dbReference>
<evidence type="ECO:0000256" key="3">
    <source>
        <dbReference type="ARBA" id="ARBA00022729"/>
    </source>
</evidence>
<dbReference type="AlphaFoldDB" id="A0AAV9XEG2"/>
<dbReference type="PANTHER" id="PTHR24269:SF16">
    <property type="entry name" value="PROTEIN SLG1"/>
    <property type="match status" value="1"/>
</dbReference>
<name>A0AAV9XEG2_9PEZI</name>
<evidence type="ECO:0000256" key="2">
    <source>
        <dbReference type="ARBA" id="ARBA00022692"/>
    </source>
</evidence>
<dbReference type="InterPro" id="IPR002889">
    <property type="entry name" value="WSC_carb-bd"/>
</dbReference>
<dbReference type="PROSITE" id="PS51212">
    <property type="entry name" value="WSC"/>
    <property type="match status" value="1"/>
</dbReference>
<evidence type="ECO:0000256" key="1">
    <source>
        <dbReference type="ARBA" id="ARBA00004167"/>
    </source>
</evidence>
<gene>
    <name evidence="9" type="ORF">TWF694_008795</name>
</gene>
<keyword evidence="6" id="KW-0325">Glycoprotein</keyword>
<keyword evidence="2" id="KW-0812">Transmembrane</keyword>
<evidence type="ECO:0000256" key="4">
    <source>
        <dbReference type="ARBA" id="ARBA00022989"/>
    </source>
</evidence>
<feature type="domain" description="WSC" evidence="8">
    <location>
        <begin position="86"/>
        <end position="190"/>
    </location>
</feature>
<keyword evidence="10" id="KW-1185">Reference proteome</keyword>
<reference evidence="9 10" key="1">
    <citation type="submission" date="2019-10" db="EMBL/GenBank/DDBJ databases">
        <authorList>
            <person name="Palmer J.M."/>
        </authorList>
    </citation>
    <scope>NUCLEOTIDE SEQUENCE [LARGE SCALE GENOMIC DNA]</scope>
    <source>
        <strain evidence="9 10">TWF694</strain>
    </source>
</reference>
<evidence type="ECO:0000313" key="9">
    <source>
        <dbReference type="EMBL" id="KAK6539961.1"/>
    </source>
</evidence>
<dbReference type="SMART" id="SM00321">
    <property type="entry name" value="WSC"/>
    <property type="match status" value="1"/>
</dbReference>
<accession>A0AAV9XEG2</accession>
<evidence type="ECO:0000313" key="10">
    <source>
        <dbReference type="Proteomes" id="UP001365542"/>
    </source>
</evidence>
<dbReference type="InterPro" id="IPR051836">
    <property type="entry name" value="Kremen_rcpt"/>
</dbReference>